<evidence type="ECO:0000256" key="5">
    <source>
        <dbReference type="ARBA" id="ARBA00023251"/>
    </source>
</evidence>
<comment type="caution">
    <text evidence="7">The sequence shown here is derived from an EMBL/GenBank/DDBJ whole genome shotgun (WGS) entry which is preliminary data.</text>
</comment>
<keyword evidence="5" id="KW-0046">Antibiotic resistance</keyword>
<dbReference type="PANTHER" id="PTHR42711:SF19">
    <property type="entry name" value="DOXORUBICIN RESISTANCE ATP-BINDING PROTEIN DRRA"/>
    <property type="match status" value="1"/>
</dbReference>
<keyword evidence="4 7" id="KW-0067">ATP-binding</keyword>
<dbReference type="InterPro" id="IPR003439">
    <property type="entry name" value="ABC_transporter-like_ATP-bd"/>
</dbReference>
<reference evidence="8" key="1">
    <citation type="journal article" date="2019" name="Int. J. Syst. Evol. Microbiol.">
        <title>The Global Catalogue of Microorganisms (GCM) 10K type strain sequencing project: providing services to taxonomists for standard genome sequencing and annotation.</title>
        <authorList>
            <consortium name="The Broad Institute Genomics Platform"/>
            <consortium name="The Broad Institute Genome Sequencing Center for Infectious Disease"/>
            <person name="Wu L."/>
            <person name="Ma J."/>
        </authorList>
    </citation>
    <scope>NUCLEOTIDE SEQUENCE [LARGE SCALE GENOMIC DNA]</scope>
    <source>
        <strain evidence="8">CCUG 59778</strain>
    </source>
</reference>
<evidence type="ECO:0000256" key="4">
    <source>
        <dbReference type="ARBA" id="ARBA00022840"/>
    </source>
</evidence>
<proteinExistence type="predicted"/>
<evidence type="ECO:0000259" key="6">
    <source>
        <dbReference type="PROSITE" id="PS50893"/>
    </source>
</evidence>
<dbReference type="Pfam" id="PF00005">
    <property type="entry name" value="ABC_tran"/>
    <property type="match status" value="1"/>
</dbReference>
<dbReference type="SMART" id="SM00382">
    <property type="entry name" value="AAA"/>
    <property type="match status" value="1"/>
</dbReference>
<accession>A0ABW0ERJ3</accession>
<evidence type="ECO:0000313" key="7">
    <source>
        <dbReference type="EMBL" id="MFC5289391.1"/>
    </source>
</evidence>
<evidence type="ECO:0000256" key="3">
    <source>
        <dbReference type="ARBA" id="ARBA00022741"/>
    </source>
</evidence>
<evidence type="ECO:0000256" key="2">
    <source>
        <dbReference type="ARBA" id="ARBA00022448"/>
    </source>
</evidence>
<comment type="subcellular location">
    <subcellularLocation>
        <location evidence="1">Cell membrane</location>
        <topology evidence="1">Peripheral membrane protein</topology>
    </subcellularLocation>
</comment>
<dbReference type="Proteomes" id="UP001596157">
    <property type="component" value="Unassembled WGS sequence"/>
</dbReference>
<evidence type="ECO:0000313" key="8">
    <source>
        <dbReference type="Proteomes" id="UP001596157"/>
    </source>
</evidence>
<dbReference type="InterPro" id="IPR027417">
    <property type="entry name" value="P-loop_NTPase"/>
</dbReference>
<dbReference type="GO" id="GO:0005524">
    <property type="term" value="F:ATP binding"/>
    <property type="evidence" value="ECO:0007669"/>
    <property type="project" value="UniProtKB-KW"/>
</dbReference>
<dbReference type="InterPro" id="IPR003593">
    <property type="entry name" value="AAA+_ATPase"/>
</dbReference>
<dbReference type="InterPro" id="IPR050763">
    <property type="entry name" value="ABC_transporter_ATP-binding"/>
</dbReference>
<keyword evidence="2" id="KW-0813">Transport</keyword>
<dbReference type="SUPFAM" id="SSF52540">
    <property type="entry name" value="P-loop containing nucleoside triphosphate hydrolases"/>
    <property type="match status" value="1"/>
</dbReference>
<feature type="domain" description="ABC transporter" evidence="6">
    <location>
        <begin position="6"/>
        <end position="236"/>
    </location>
</feature>
<sequence>MPRPRIEVTRLGKSYGPVAALTDVSLTAAPGAVLGVLGHNGAGKTTLIDILATRALPSTGTARVCGFDVTRSGHQVRGRIGLTSQYASVDEAVSGRANLLLLARLLGASRRQATARAEELLDAFGLTEAADRAAGTYSGGMRRRLDLACGLVGRPEVLFLDEPTTGLDPVSRAGLWALVAGLVSHGTTVVLTTQYLEEADRLADEVVVLAGGHVVAAGAPATLKAGIGSRAAAVRMSDERAVRHALGVLAYAGIRATPDPVEPVLRVALARPGDITAVVRALDAAGPDILDLTVTEPTLDDVYLALHHESPRP</sequence>
<evidence type="ECO:0000256" key="1">
    <source>
        <dbReference type="ARBA" id="ARBA00004202"/>
    </source>
</evidence>
<dbReference type="RefSeq" id="WP_378249241.1">
    <property type="nucleotide sequence ID" value="NZ_JBHSKF010000011.1"/>
</dbReference>
<gene>
    <name evidence="7" type="ORF">ACFPM7_20260</name>
</gene>
<dbReference type="InterPro" id="IPR017871">
    <property type="entry name" value="ABC_transporter-like_CS"/>
</dbReference>
<dbReference type="EMBL" id="JBHSKF010000011">
    <property type="protein sequence ID" value="MFC5289391.1"/>
    <property type="molecule type" value="Genomic_DNA"/>
</dbReference>
<dbReference type="Gene3D" id="3.40.50.300">
    <property type="entry name" value="P-loop containing nucleotide triphosphate hydrolases"/>
    <property type="match status" value="1"/>
</dbReference>
<dbReference type="PROSITE" id="PS50893">
    <property type="entry name" value="ABC_TRANSPORTER_2"/>
    <property type="match status" value="1"/>
</dbReference>
<protein>
    <submittedName>
        <fullName evidence="7">ATP-binding cassette domain-containing protein</fullName>
    </submittedName>
</protein>
<keyword evidence="3" id="KW-0547">Nucleotide-binding</keyword>
<name>A0ABW0ERJ3_9PSEU</name>
<keyword evidence="8" id="KW-1185">Reference proteome</keyword>
<dbReference type="PROSITE" id="PS00211">
    <property type="entry name" value="ABC_TRANSPORTER_1"/>
    <property type="match status" value="1"/>
</dbReference>
<organism evidence="7 8">
    <name type="scientific">Actinokineospora guangxiensis</name>
    <dbReference type="NCBI Taxonomy" id="1490288"/>
    <lineage>
        <taxon>Bacteria</taxon>
        <taxon>Bacillati</taxon>
        <taxon>Actinomycetota</taxon>
        <taxon>Actinomycetes</taxon>
        <taxon>Pseudonocardiales</taxon>
        <taxon>Pseudonocardiaceae</taxon>
        <taxon>Actinokineospora</taxon>
    </lineage>
</organism>
<dbReference type="PANTHER" id="PTHR42711">
    <property type="entry name" value="ABC TRANSPORTER ATP-BINDING PROTEIN"/>
    <property type="match status" value="1"/>
</dbReference>